<dbReference type="Proteomes" id="UP000815846">
    <property type="component" value="Unassembled WGS sequence"/>
</dbReference>
<gene>
    <name evidence="1" type="ORF">CWS31_001635</name>
</gene>
<reference evidence="1 2" key="1">
    <citation type="submission" date="2019-08" db="EMBL/GenBank/DDBJ databases">
        <title>Microbe sample from Colwellia echini.</title>
        <authorList>
            <person name="Christiansen L."/>
            <person name="Pathiraja D."/>
            <person name="Schultz-Johansen M."/>
            <person name="Choi I.-G."/>
            <person name="Stougaard P."/>
        </authorList>
    </citation>
    <scope>NUCLEOTIDE SEQUENCE [LARGE SCALE GENOMIC DNA]</scope>
    <source>
        <strain evidence="1 2">A3</strain>
    </source>
</reference>
<organism evidence="1 2">
    <name type="scientific">Colwellia echini</name>
    <dbReference type="NCBI Taxonomy" id="1982103"/>
    <lineage>
        <taxon>Bacteria</taxon>
        <taxon>Pseudomonadati</taxon>
        <taxon>Pseudomonadota</taxon>
        <taxon>Gammaproteobacteria</taxon>
        <taxon>Alteromonadales</taxon>
        <taxon>Colwelliaceae</taxon>
        <taxon>Colwellia</taxon>
    </lineage>
</organism>
<proteinExistence type="predicted"/>
<protein>
    <submittedName>
        <fullName evidence="1">Uncharacterized protein</fullName>
    </submittedName>
</protein>
<keyword evidence="2" id="KW-1185">Reference proteome</keyword>
<dbReference type="RefSeq" id="WP_101343362.1">
    <property type="nucleotide sequence ID" value="NZ_PJAI02000001.1"/>
</dbReference>
<comment type="caution">
    <text evidence="1">The sequence shown here is derived from an EMBL/GenBank/DDBJ whole genome shotgun (WGS) entry which is preliminary data.</text>
</comment>
<accession>A0ABY3N1Z2</accession>
<name>A0ABY3N1Z2_9GAMM</name>
<sequence>MRKLIKTVCHTILRLSLIGFSLPLLATIEGYNDIYLDRESKINVHSIFCAPNLDNLNALKNSYIYTNTEHIEQGTYYFSSAYGNFTYTFKAIEGQNPQQLLFRGLLTNDNTNKDNMVKEVCIVGPMQGLPPKLIKNLSKFTISPQDPEWDATMKQLAMFGKPAFAEGVYVDPRTTAQHDSKNKAVYNANQVYLTTAITLFEAKFSEISTTLPQKLKAAIEYANQQDGFLVTKTYPVIQEPTVWTPIAKERYDDQQSQLAQERAWDFIIQENFDWFFNLTTRGNTLQSVQLSGISELAVRDQVIEQTSTVSATFANGKKLYLDFLIKSKPLPKTIFYSLAEIEQEANAIRGSAIASSRKTRTPIQPPTTLDVYSNVEKTVIFFSPFREKTMGDGYSYQ</sequence>
<evidence type="ECO:0000313" key="1">
    <source>
        <dbReference type="EMBL" id="TYK67252.1"/>
    </source>
</evidence>
<evidence type="ECO:0000313" key="2">
    <source>
        <dbReference type="Proteomes" id="UP000815846"/>
    </source>
</evidence>
<dbReference type="EMBL" id="PJAI02000001">
    <property type="protein sequence ID" value="TYK67252.1"/>
    <property type="molecule type" value="Genomic_DNA"/>
</dbReference>